<dbReference type="GO" id="GO:0030246">
    <property type="term" value="F:carbohydrate binding"/>
    <property type="evidence" value="ECO:0007669"/>
    <property type="project" value="InterPro"/>
</dbReference>
<dbReference type="SUPFAM" id="SSF50998">
    <property type="entry name" value="Quinoprotein alcohol dehydrogenase-like"/>
    <property type="match status" value="1"/>
</dbReference>
<sequence>MNLRKIVVILMVTFSFLATSTNEAVTAATWLVSYNSTVTQIKVLAVYNNRLYAGGHIGQTDGHLYTYDGSAWTDLNFAAAIGKNVNMIDSMQVFNSRLYIGTRIQDGTSNYATVYYYDGSTFTEDFSAPGASNQSGIEAMTVHDGALYAAVGISNGAVYQRMGDGYWSMLGAAFTGNDAPRSLASFQGSLYAGSGYVNAKVWRWNGNAWELNANLTTLLGINQNAVWSLVVDDGHLYAGTAGAMVTNILPVYDGSTWSASLSSITGNIRLATINGHVWACSGNGHYYMNDGSAWQDYGTVTFSYDFAEYQGNIYTAGGDGKVYSMGSPDGYTIRGKIVDPNGNAIPNVQLSDGAGHTAVTDSSGNYMLGHLPGGIYTITPNLAGYGFYPQSIAYTLNANKENQNYSGTITINVDISLYSNPTTPEERVPYENIINYFANGVYESSNGARKIGIVTFHTANSFSGQADINWINNCHPSSNISGFGTGGLVVNMCDNFGSYNYLSDDTHQRGGGYTLAHEWGHYYFSLYDEYLGDVSNNKIYSWPHSTDHPVANSIMNSQWNAVNGDNNWLNFSIDKNFNIETAQYRMYGASGWDTLARPVAADPRDGARVSYPIRLYYPDLSGYWPGNNLDARIDLPGTARSALKIFWETASGDLAAQLDGSPYTAQLSSIMGEDISYPYPILLLAFVQRELPLTNSGVQASVLLPNGTTEAITFTDDGLAPDALQGDGLYSAILGYEADGIYTIQVNFDNNANTAAFVSTAFQPSLGPDGQPVPLSEPILAGENYSVSKTIQVTVSGVIVDDHPNSINQAEVISADNLSIPGRIDFAGDKDVFQFTTLGNGITYVRVTDLALGMHPHLRIFGSDGITVLFETDFDPIYRKYSYIALTGVSPETLLYAEVTHASGTSSGGLYEIGVGPRLASDTHQNFLYVPLIER</sequence>
<evidence type="ECO:0000313" key="3">
    <source>
        <dbReference type="Proteomes" id="UP000055060"/>
    </source>
</evidence>
<evidence type="ECO:0000313" key="2">
    <source>
        <dbReference type="EMBL" id="GAP12376.1"/>
    </source>
</evidence>
<dbReference type="EMBL" id="DF967972">
    <property type="protein sequence ID" value="GAP12376.1"/>
    <property type="molecule type" value="Genomic_DNA"/>
</dbReference>
<dbReference type="Gene3D" id="2.60.40.1120">
    <property type="entry name" value="Carboxypeptidase-like, regulatory domain"/>
    <property type="match status" value="1"/>
</dbReference>
<keyword evidence="3" id="KW-1185">Reference proteome</keyword>
<dbReference type="Proteomes" id="UP000055060">
    <property type="component" value="Unassembled WGS sequence"/>
</dbReference>
<dbReference type="InterPro" id="IPR011047">
    <property type="entry name" value="Quinoprotein_ADH-like_sf"/>
</dbReference>
<feature type="chain" id="PRO_5006632898" evidence="1">
    <location>
        <begin position="21"/>
        <end position="935"/>
    </location>
</feature>
<evidence type="ECO:0000256" key="1">
    <source>
        <dbReference type="SAM" id="SignalP"/>
    </source>
</evidence>
<keyword evidence="2" id="KW-0121">Carboxypeptidase</keyword>
<name>A0A0S7BEC3_9CHLR</name>
<gene>
    <name evidence="2" type="ORF">LARV_00110</name>
</gene>
<dbReference type="Gene3D" id="2.60.120.380">
    <property type="match status" value="1"/>
</dbReference>
<dbReference type="Pfam" id="PF13620">
    <property type="entry name" value="CarboxypepD_reg"/>
    <property type="match status" value="1"/>
</dbReference>
<dbReference type="SUPFAM" id="SSF49452">
    <property type="entry name" value="Starch-binding domain-like"/>
    <property type="match status" value="1"/>
</dbReference>
<dbReference type="STRING" id="360412.LARV_00110"/>
<organism evidence="2">
    <name type="scientific">Longilinea arvoryzae</name>
    <dbReference type="NCBI Taxonomy" id="360412"/>
    <lineage>
        <taxon>Bacteria</taxon>
        <taxon>Bacillati</taxon>
        <taxon>Chloroflexota</taxon>
        <taxon>Anaerolineae</taxon>
        <taxon>Anaerolineales</taxon>
        <taxon>Anaerolineaceae</taxon>
        <taxon>Longilinea</taxon>
    </lineage>
</organism>
<keyword evidence="1" id="KW-0732">Signal</keyword>
<proteinExistence type="predicted"/>
<keyword evidence="2" id="KW-0378">Hydrolase</keyword>
<reference evidence="2" key="1">
    <citation type="submission" date="2015-07" db="EMBL/GenBank/DDBJ databases">
        <title>Draft Genome Sequences of Anaerolinea thermolimosa IMO-1, Bellilinea caldifistulae GOMI-1, Leptolinea tardivitalis YMTK-2, Levilinea saccharolytica KIBI-1,Longilinea arvoryzae KOME-1, Previously Described as Members of the Anaerolineaceae (Chloroflexi).</title>
        <authorList>
            <person name="Sekiguchi Y."/>
            <person name="Ohashi A."/>
            <person name="Matsuura N."/>
            <person name="Tourlousse M.D."/>
        </authorList>
    </citation>
    <scope>NUCLEOTIDE SEQUENCE [LARGE SCALE GENOMIC DNA]</scope>
    <source>
        <strain evidence="2">KOME-1</strain>
    </source>
</reference>
<dbReference type="GO" id="GO:0004180">
    <property type="term" value="F:carboxypeptidase activity"/>
    <property type="evidence" value="ECO:0007669"/>
    <property type="project" value="UniProtKB-KW"/>
</dbReference>
<dbReference type="OrthoDB" id="156443at2"/>
<dbReference type="NCBIfam" id="NF041940">
    <property type="entry name" value="choice_anch_X"/>
    <property type="match status" value="1"/>
</dbReference>
<dbReference type="AlphaFoldDB" id="A0A0S7BEC3"/>
<dbReference type="InterPro" id="IPR013784">
    <property type="entry name" value="Carb-bd-like_fold"/>
</dbReference>
<dbReference type="RefSeq" id="WP_075071810.1">
    <property type="nucleotide sequence ID" value="NZ_DF967972.1"/>
</dbReference>
<feature type="signal peptide" evidence="1">
    <location>
        <begin position="1"/>
        <end position="20"/>
    </location>
</feature>
<accession>A0A0S7BEC3</accession>
<keyword evidence="2" id="KW-0645">Protease</keyword>
<protein>
    <submittedName>
        <fullName evidence="2">Carboxypeptidase regulatory-like domain</fullName>
    </submittedName>
</protein>